<proteinExistence type="predicted"/>
<dbReference type="EMBL" id="BDFE01000017">
    <property type="protein sequence ID" value="GAU09512.1"/>
    <property type="molecule type" value="Genomic_DNA"/>
</dbReference>
<dbReference type="STRING" id="1592317.DPF_2239"/>
<dbReference type="AlphaFoldDB" id="A0A194AHF1"/>
<dbReference type="RefSeq" id="WP_069859726.1">
    <property type="nucleotide sequence ID" value="NZ_BDFE01000017.1"/>
</dbReference>
<sequence length="67" mass="7585">MHGIYYYLKPLFAIFLMLMTLAALYMGVFKADRTSASFFTKVCSGIASGVLSVVAWSFLYSHQYLGW</sequence>
<comment type="caution">
    <text evidence="2">The sequence shown here is derived from an EMBL/GenBank/DDBJ whole genome shotgun (WGS) entry which is preliminary data.</text>
</comment>
<keyword evidence="1" id="KW-1133">Transmembrane helix</keyword>
<organism evidence="2 3">
    <name type="scientific">Desulfoplanes formicivorans</name>
    <dbReference type="NCBI Taxonomy" id="1592317"/>
    <lineage>
        <taxon>Bacteria</taxon>
        <taxon>Pseudomonadati</taxon>
        <taxon>Thermodesulfobacteriota</taxon>
        <taxon>Desulfovibrionia</taxon>
        <taxon>Desulfovibrionales</taxon>
        <taxon>Desulfoplanaceae</taxon>
        <taxon>Desulfoplanes</taxon>
    </lineage>
</organism>
<protein>
    <submittedName>
        <fullName evidence="2">Amino acid transporter</fullName>
    </submittedName>
</protein>
<dbReference type="OrthoDB" id="5472258at2"/>
<evidence type="ECO:0000256" key="1">
    <source>
        <dbReference type="SAM" id="Phobius"/>
    </source>
</evidence>
<evidence type="ECO:0000313" key="2">
    <source>
        <dbReference type="EMBL" id="GAU09512.1"/>
    </source>
</evidence>
<evidence type="ECO:0000313" key="3">
    <source>
        <dbReference type="Proteomes" id="UP000095200"/>
    </source>
</evidence>
<keyword evidence="1" id="KW-0472">Membrane</keyword>
<feature type="transmembrane region" description="Helical" evidence="1">
    <location>
        <begin position="6"/>
        <end position="26"/>
    </location>
</feature>
<reference evidence="3" key="1">
    <citation type="submission" date="2016-06" db="EMBL/GenBank/DDBJ databases">
        <title>Draft genome sequence of Desulfoplanes formicivorans strain Pf12B.</title>
        <authorList>
            <person name="Watanabe M."/>
            <person name="Kojima H."/>
            <person name="Fukui M."/>
        </authorList>
    </citation>
    <scope>NUCLEOTIDE SEQUENCE [LARGE SCALE GENOMIC DNA]</scope>
    <source>
        <strain evidence="3">Pf12B</strain>
    </source>
</reference>
<feature type="transmembrane region" description="Helical" evidence="1">
    <location>
        <begin position="38"/>
        <end position="59"/>
    </location>
</feature>
<gene>
    <name evidence="2" type="ORF">DPF_2239</name>
</gene>
<dbReference type="Proteomes" id="UP000095200">
    <property type="component" value="Unassembled WGS sequence"/>
</dbReference>
<keyword evidence="1" id="KW-0812">Transmembrane</keyword>
<name>A0A194AHF1_9BACT</name>
<accession>A0A194AHF1</accession>
<keyword evidence="3" id="KW-1185">Reference proteome</keyword>